<dbReference type="GO" id="GO:0005509">
    <property type="term" value="F:calcium ion binding"/>
    <property type="evidence" value="ECO:0007669"/>
    <property type="project" value="InterPro"/>
</dbReference>
<dbReference type="GO" id="GO:0016020">
    <property type="term" value="C:membrane"/>
    <property type="evidence" value="ECO:0007669"/>
    <property type="project" value="InterPro"/>
</dbReference>
<evidence type="ECO:0000256" key="12">
    <source>
        <dbReference type="PIRSR" id="PIRSR601382-3"/>
    </source>
</evidence>
<feature type="active site" description="Proton donor" evidence="10">
    <location>
        <position position="202"/>
    </location>
</feature>
<evidence type="ECO:0000256" key="2">
    <source>
        <dbReference type="ARBA" id="ARBA00004922"/>
    </source>
</evidence>
<dbReference type="PRINTS" id="PR00747">
    <property type="entry name" value="GLYHDRLASE47"/>
</dbReference>
<feature type="active site" evidence="10">
    <location>
        <position position="338"/>
    </location>
</feature>
<organism evidence="16 17">
    <name type="scientific">Prymnesium parvum</name>
    <name type="common">Toxic golden alga</name>
    <dbReference type="NCBI Taxonomy" id="97485"/>
    <lineage>
        <taxon>Eukaryota</taxon>
        <taxon>Haptista</taxon>
        <taxon>Haptophyta</taxon>
        <taxon>Prymnesiophyceae</taxon>
        <taxon>Prymnesiales</taxon>
        <taxon>Prymnesiaceae</taxon>
        <taxon>Prymnesium</taxon>
    </lineage>
</organism>
<keyword evidence="13" id="KW-0326">Glycosidase</keyword>
<keyword evidence="6 11" id="KW-0106">Calcium</keyword>
<feature type="compositionally biased region" description="Pro residues" evidence="14">
    <location>
        <begin position="71"/>
        <end position="83"/>
    </location>
</feature>
<comment type="pathway">
    <text evidence="2">Protein modification; protein glycosylation.</text>
</comment>
<dbReference type="PANTHER" id="PTHR11742">
    <property type="entry name" value="MANNOSYL-OLIGOSACCHARIDE ALPHA-1,2-MANNOSIDASE-RELATED"/>
    <property type="match status" value="1"/>
</dbReference>
<evidence type="ECO:0000313" key="16">
    <source>
        <dbReference type="EMBL" id="KAL1500514.1"/>
    </source>
</evidence>
<dbReference type="InterPro" id="IPR012341">
    <property type="entry name" value="6hp_glycosidase-like_sf"/>
</dbReference>
<dbReference type="GO" id="GO:0005783">
    <property type="term" value="C:endoplasmic reticulum"/>
    <property type="evidence" value="ECO:0007669"/>
    <property type="project" value="TreeGrafter"/>
</dbReference>
<dbReference type="AlphaFoldDB" id="A0AB34IJW4"/>
<evidence type="ECO:0000256" key="7">
    <source>
        <dbReference type="ARBA" id="ARBA00023157"/>
    </source>
</evidence>
<evidence type="ECO:0000256" key="15">
    <source>
        <dbReference type="SAM" id="SignalP"/>
    </source>
</evidence>
<evidence type="ECO:0000256" key="13">
    <source>
        <dbReference type="RuleBase" id="RU361193"/>
    </source>
</evidence>
<keyword evidence="5 13" id="KW-0378">Hydrolase</keyword>
<dbReference type="Proteomes" id="UP001515480">
    <property type="component" value="Unassembled WGS sequence"/>
</dbReference>
<dbReference type="SUPFAM" id="SSF48225">
    <property type="entry name" value="Seven-hairpin glycosidases"/>
    <property type="match status" value="1"/>
</dbReference>
<dbReference type="Pfam" id="PF01532">
    <property type="entry name" value="Glyco_hydro_47"/>
    <property type="match status" value="1"/>
</dbReference>
<evidence type="ECO:0000256" key="11">
    <source>
        <dbReference type="PIRSR" id="PIRSR601382-2"/>
    </source>
</evidence>
<evidence type="ECO:0000256" key="1">
    <source>
        <dbReference type="ARBA" id="ARBA00001913"/>
    </source>
</evidence>
<name>A0AB34IJW4_PRYPA</name>
<dbReference type="InterPro" id="IPR050749">
    <property type="entry name" value="Glycosyl_Hydrolase_47"/>
</dbReference>
<feature type="signal peptide" evidence="15">
    <location>
        <begin position="1"/>
        <end position="17"/>
    </location>
</feature>
<sequence>MRRSALATVALALLSHAAPTCDDPSLPSAPPSPPPPLLAAKLRSLWKRWRGPPPAHSPTAAAHRSAVRLPPSSPHPSASPPSAPAAASAAPLSSPPLPSPPRPAPPTRRPPPEVAAAEPERQRMVRDAFVHAIGGYTAHAWGLDELDPINRVGVASYGMGLTIIDSLDAMVLMGLRDDFERALGWVEHALTFGEQEGINVFEVTIRVLGGLLSAYELSAEPILLRRAEEIAAQLLFAFKTPTGIPYGTVSLNKGVRFNPAWAAGASTIAEVATLQLEFRALSRHTGDPVYEAAAQRIMKHLRNMPWPEQLPRGLYPTFISPELGEFVNADVTLGARADSLYEYLLKQWLFSGRTDERVRAMYDDSIKAIRKYLVRRGNDEVCENCTFVGMWNYRTDRFQPQMDHLACFMPGVLALGAEGETAAEELQLAEDLMRTCYRMYAEQPSGLAPEICVFQSKGVPASAQAKHSLLRPETVESLFILWRVTGKQRYRDWGWDVFLAIERGCKISTGGYSGVLDVTRPAHELQYNGRMESFFTAETLKYLWLLFGDGTDIPLDQYVLNTEAHPLLIHEDYQWGSRWGSLPDLTQLLHRPENESMADLRVRAEMLRYYDERLASLEQRGLID</sequence>
<dbReference type="EMBL" id="JBGBPQ010000023">
    <property type="protein sequence ID" value="KAL1500514.1"/>
    <property type="molecule type" value="Genomic_DNA"/>
</dbReference>
<keyword evidence="15" id="KW-0732">Signal</keyword>
<evidence type="ECO:0000256" key="8">
    <source>
        <dbReference type="ARBA" id="ARBA00047669"/>
    </source>
</evidence>
<protein>
    <recommendedName>
        <fullName evidence="13">alpha-1,2-Mannosidase</fullName>
        <ecNumber evidence="13">3.2.1.-</ecNumber>
    </recommendedName>
</protein>
<feature type="binding site" evidence="11">
    <location>
        <position position="562"/>
    </location>
    <ligand>
        <name>Ca(2+)</name>
        <dbReference type="ChEBI" id="CHEBI:29108"/>
    </ligand>
</feature>
<keyword evidence="17" id="KW-1185">Reference proteome</keyword>
<dbReference type="InterPro" id="IPR036026">
    <property type="entry name" value="Seven-hairpin_glycosidases"/>
</dbReference>
<feature type="disulfide bond" evidence="12">
    <location>
        <begin position="407"/>
        <end position="436"/>
    </location>
</feature>
<feature type="compositionally biased region" description="Pro residues" evidence="14">
    <location>
        <begin position="93"/>
        <end position="113"/>
    </location>
</feature>
<evidence type="ECO:0000256" key="4">
    <source>
        <dbReference type="ARBA" id="ARBA00022723"/>
    </source>
</evidence>
<comment type="catalytic activity">
    <reaction evidence="8">
        <text>N(4)-(alpha-D-Man-(1-&gt;2)-alpha-D-Man-(1-&gt;2)-alpha-D-Man-(1-&gt;3)-[alpha-D-Man-(1-&gt;3)-[alpha-D-Man-(1-&gt;2)-alpha-D-Man-(1-&gt;6)]-alpha-D-Man-(1-&gt;6)]-beta-D-Man-(1-&gt;4)-beta-D-GlcNAc-(1-&gt;4)-beta-D-GlcNAc)-L-asparaginyl-[protein] (N-glucan mannose isomer 8A1,2,3B1,3) + 3 H2O = N(4)-(alpha-D-Man-(1-&gt;3)-[alpha-D-Man-(1-&gt;3)-[alpha-D-Man-(1-&gt;6)]-alpha-D-Man-(1-&gt;6)]-beta-D-Man-(1-&gt;4)-beta-D-GlcNAc-(1-&gt;4)-beta-D-GlcNAc)-L-asparaginyl-[protein] (N-glucan mannose isomer 5A1,2) + 3 beta-D-mannose</text>
        <dbReference type="Rhea" id="RHEA:56028"/>
        <dbReference type="Rhea" id="RHEA-COMP:14358"/>
        <dbReference type="Rhea" id="RHEA-COMP:14367"/>
        <dbReference type="ChEBI" id="CHEBI:15377"/>
        <dbReference type="ChEBI" id="CHEBI:28563"/>
        <dbReference type="ChEBI" id="CHEBI:59087"/>
        <dbReference type="ChEBI" id="CHEBI:60628"/>
        <dbReference type="EC" id="3.2.1.113"/>
    </reaction>
</comment>
<comment type="catalytic activity">
    <reaction evidence="9">
        <text>N(4)-(alpha-D-Man-(1-&gt;2)-alpha-D-Man-(1-&gt;2)-alpha-D-Man-(1-&gt;3)-[alpha-D-Man-(1-&gt;2)-alpha-D-Man-(1-&gt;3)-[alpha-D-Man-(1-&gt;2)-alpha-D-Man-(1-&gt;6)]-alpha-D-Man-(1-&gt;6)]-beta-D-Man-(1-&gt;4)-beta-D-GlcNAc-(1-&gt;4)-beta-D-GlcNAc)-L-asparaginyl-[protein] (N-glucan mannose isomer 9A1,2,3B1,2,3) + 4 H2O = N(4)-(alpha-D-Man-(1-&gt;3)-[alpha-D-Man-(1-&gt;3)-[alpha-D-Man-(1-&gt;6)]-alpha-D-Man-(1-&gt;6)]-beta-D-Man-(1-&gt;4)-beta-D-GlcNAc-(1-&gt;4)-beta-D-GlcNAc)-L-asparaginyl-[protein] (N-glucan mannose isomer 5A1,2) + 4 beta-D-mannose</text>
        <dbReference type="Rhea" id="RHEA:56008"/>
        <dbReference type="Rhea" id="RHEA-COMP:14356"/>
        <dbReference type="Rhea" id="RHEA-COMP:14367"/>
        <dbReference type="ChEBI" id="CHEBI:15377"/>
        <dbReference type="ChEBI" id="CHEBI:28563"/>
        <dbReference type="ChEBI" id="CHEBI:59087"/>
        <dbReference type="ChEBI" id="CHEBI:139493"/>
        <dbReference type="EC" id="3.2.1.113"/>
    </reaction>
</comment>
<gene>
    <name evidence="16" type="ORF">AB1Y20_013170</name>
</gene>
<feature type="compositionally biased region" description="Pro residues" evidence="14">
    <location>
        <begin position="27"/>
        <end position="37"/>
    </location>
</feature>
<dbReference type="InterPro" id="IPR001382">
    <property type="entry name" value="Glyco_hydro_47"/>
</dbReference>
<feature type="active site" evidence="10">
    <location>
        <position position="473"/>
    </location>
</feature>
<keyword evidence="4 11" id="KW-0479">Metal-binding</keyword>
<proteinExistence type="inferred from homology"/>
<evidence type="ECO:0000256" key="9">
    <source>
        <dbReference type="ARBA" id="ARBA00048605"/>
    </source>
</evidence>
<evidence type="ECO:0000313" key="17">
    <source>
        <dbReference type="Proteomes" id="UP001515480"/>
    </source>
</evidence>
<evidence type="ECO:0000256" key="14">
    <source>
        <dbReference type="SAM" id="MobiDB-lite"/>
    </source>
</evidence>
<evidence type="ECO:0000256" key="10">
    <source>
        <dbReference type="PIRSR" id="PIRSR601382-1"/>
    </source>
</evidence>
<feature type="region of interest" description="Disordered" evidence="14">
    <location>
        <begin position="18"/>
        <end position="121"/>
    </location>
</feature>
<accession>A0AB34IJW4</accession>
<dbReference type="GO" id="GO:0004571">
    <property type="term" value="F:mannosyl-oligosaccharide 1,2-alpha-mannosidase activity"/>
    <property type="evidence" value="ECO:0007669"/>
    <property type="project" value="UniProtKB-EC"/>
</dbReference>
<evidence type="ECO:0000256" key="3">
    <source>
        <dbReference type="ARBA" id="ARBA00007658"/>
    </source>
</evidence>
<comment type="caution">
    <text evidence="16">The sequence shown here is derived from an EMBL/GenBank/DDBJ whole genome shotgun (WGS) entry which is preliminary data.</text>
</comment>
<comment type="cofactor">
    <cofactor evidence="1 11">
        <name>Ca(2+)</name>
        <dbReference type="ChEBI" id="CHEBI:29108"/>
    </cofactor>
</comment>
<keyword evidence="7 12" id="KW-1015">Disulfide bond</keyword>
<reference evidence="16 17" key="1">
    <citation type="journal article" date="2024" name="Science">
        <title>Giant polyketide synthase enzymes in the biosynthesis of giant marine polyether toxins.</title>
        <authorList>
            <person name="Fallon T.R."/>
            <person name="Shende V.V."/>
            <person name="Wierzbicki I.H."/>
            <person name="Pendleton A.L."/>
            <person name="Watervoot N.F."/>
            <person name="Auber R.P."/>
            <person name="Gonzalez D.J."/>
            <person name="Wisecaver J.H."/>
            <person name="Moore B.S."/>
        </authorList>
    </citation>
    <scope>NUCLEOTIDE SEQUENCE [LARGE SCALE GENOMIC DNA]</scope>
    <source>
        <strain evidence="16 17">12B1</strain>
    </source>
</reference>
<feature type="chain" id="PRO_5044245703" description="alpha-1,2-Mannosidase" evidence="15">
    <location>
        <begin position="18"/>
        <end position="624"/>
    </location>
</feature>
<dbReference type="PANTHER" id="PTHR11742:SF55">
    <property type="entry name" value="ENDOPLASMIC RETICULUM MANNOSYL-OLIGOSACCHARIDE 1,2-ALPHA-MANNOSIDASE"/>
    <property type="match status" value="1"/>
</dbReference>
<evidence type="ECO:0000256" key="6">
    <source>
        <dbReference type="ARBA" id="ARBA00022837"/>
    </source>
</evidence>
<dbReference type="Gene3D" id="1.50.10.10">
    <property type="match status" value="1"/>
</dbReference>
<evidence type="ECO:0000256" key="5">
    <source>
        <dbReference type="ARBA" id="ARBA00022801"/>
    </source>
</evidence>
<feature type="active site" description="Proton donor" evidence="10">
    <location>
        <position position="450"/>
    </location>
</feature>
<dbReference type="EC" id="3.2.1.-" evidence="13"/>
<dbReference type="GO" id="GO:0005975">
    <property type="term" value="P:carbohydrate metabolic process"/>
    <property type="evidence" value="ECO:0007669"/>
    <property type="project" value="InterPro"/>
</dbReference>
<comment type="similarity">
    <text evidence="3 13">Belongs to the glycosyl hydrolase 47 family.</text>
</comment>